<accession>A0A178CAU3</accession>
<keyword evidence="4 8" id="KW-0812">Transmembrane</keyword>
<dbReference type="AlphaFoldDB" id="A0A178CAU3"/>
<keyword evidence="5 8" id="KW-1133">Transmembrane helix</keyword>
<dbReference type="GO" id="GO:0006629">
    <property type="term" value="P:lipid metabolic process"/>
    <property type="evidence" value="ECO:0007669"/>
    <property type="project" value="InterPro"/>
</dbReference>
<dbReference type="GO" id="GO:0008374">
    <property type="term" value="F:O-acyltransferase activity"/>
    <property type="evidence" value="ECO:0007669"/>
    <property type="project" value="InterPro"/>
</dbReference>
<feature type="transmembrane region" description="Helical" evidence="8">
    <location>
        <begin position="313"/>
        <end position="342"/>
    </location>
</feature>
<feature type="transmembrane region" description="Helical" evidence="8">
    <location>
        <begin position="447"/>
        <end position="468"/>
    </location>
</feature>
<feature type="transmembrane region" description="Helical" evidence="8">
    <location>
        <begin position="32"/>
        <end position="49"/>
    </location>
</feature>
<feature type="domain" description="Wax synthase" evidence="9">
    <location>
        <begin position="360"/>
        <end position="451"/>
    </location>
</feature>
<evidence type="ECO:0000256" key="5">
    <source>
        <dbReference type="ARBA" id="ARBA00022989"/>
    </source>
</evidence>
<feature type="region of interest" description="Disordered" evidence="7">
    <location>
        <begin position="140"/>
        <end position="170"/>
    </location>
</feature>
<evidence type="ECO:0000256" key="3">
    <source>
        <dbReference type="ARBA" id="ARBA00022679"/>
    </source>
</evidence>
<protein>
    <recommendedName>
        <fullName evidence="9">Wax synthase domain-containing protein</fullName>
    </recommendedName>
</protein>
<feature type="compositionally biased region" description="Basic and acidic residues" evidence="7">
    <location>
        <begin position="143"/>
        <end position="156"/>
    </location>
</feature>
<dbReference type="GeneID" id="34593455"/>
<organism evidence="10 11">
    <name type="scientific">Fonsecaea nubica</name>
    <dbReference type="NCBI Taxonomy" id="856822"/>
    <lineage>
        <taxon>Eukaryota</taxon>
        <taxon>Fungi</taxon>
        <taxon>Dikarya</taxon>
        <taxon>Ascomycota</taxon>
        <taxon>Pezizomycotina</taxon>
        <taxon>Eurotiomycetes</taxon>
        <taxon>Chaetothyriomycetidae</taxon>
        <taxon>Chaetothyriales</taxon>
        <taxon>Herpotrichiellaceae</taxon>
        <taxon>Fonsecaea</taxon>
    </lineage>
</organism>
<feature type="transmembrane region" description="Helical" evidence="8">
    <location>
        <begin position="480"/>
        <end position="502"/>
    </location>
</feature>
<evidence type="ECO:0000256" key="1">
    <source>
        <dbReference type="ARBA" id="ARBA00004141"/>
    </source>
</evidence>
<feature type="transmembrane region" description="Helical" evidence="8">
    <location>
        <begin position="362"/>
        <end position="380"/>
    </location>
</feature>
<feature type="compositionally biased region" description="Polar residues" evidence="7">
    <location>
        <begin position="157"/>
        <end position="170"/>
    </location>
</feature>
<evidence type="ECO:0000256" key="8">
    <source>
        <dbReference type="SAM" id="Phobius"/>
    </source>
</evidence>
<dbReference type="Proteomes" id="UP000185904">
    <property type="component" value="Unassembled WGS sequence"/>
</dbReference>
<evidence type="ECO:0000256" key="7">
    <source>
        <dbReference type="SAM" id="MobiDB-lite"/>
    </source>
</evidence>
<sequence length="562" mass="63504">MTNDYVSLYRQILAERQHQYDLAIAADEYTPFLYPWDSLPALYLILAIAISPRLSPRLARAVRYVAFVSVLAHGAYVACYRRTLWLAAGYGIGLMTAWGVIMSGALLLCNDVGRDFRRLEKRAVKTESEDSEWLKFTATSSQSDRRQMSNMKERKVGSSSSFPTPISQPEQPCRQRYELVWQGYPYNFDLFHVLDWTVDLMTSFRAVGWEHRISTIGQIDPSMHRDKSQSTTATGIRGDERRTSMAASHFPRTHQLRALRGFIINYLFLDFLKAVMITDPYFLGVAPLESSTPWTWLAHIDNAVPVATRFVRLWITMCGVVTALRLIFSLSPLFFATILPTFVDLTKITKAPLTETWMYPPYWQSLSTSVLYSGLAGLWGKCWHQMFRFGISEPSRVLIEGLKLDARGIVARTVQLLVAFTLSGSIHASASYTTFSLNGSHPLSGPLLFFFLQGVGILLQSFIVKLIYRHASWVKDLPSGIGQAANALVVVLYLYLTGSLLANDFATSGLWLFEPVPISFFRGIGFGPGGKGEGWWVWNQEGSRSIGWWKGDRWWGRALAIY</sequence>
<feature type="transmembrane region" description="Helical" evidence="8">
    <location>
        <begin position="84"/>
        <end position="109"/>
    </location>
</feature>
<evidence type="ECO:0000313" key="11">
    <source>
        <dbReference type="Proteomes" id="UP000185904"/>
    </source>
</evidence>
<dbReference type="EMBL" id="LVCJ01000102">
    <property type="protein sequence ID" value="OAL26494.1"/>
    <property type="molecule type" value="Genomic_DNA"/>
</dbReference>
<name>A0A178CAU3_9EURO</name>
<reference evidence="10 11" key="1">
    <citation type="submission" date="2016-03" db="EMBL/GenBank/DDBJ databases">
        <title>The draft genome sequence of Fonsecaea nubica causative agent of cutaneous subcutaneous infection in human host.</title>
        <authorList>
            <person name="Costa F."/>
            <person name="Sybren D.H."/>
            <person name="Raittz R.T."/>
            <person name="Weiss V.A."/>
            <person name="Leao A.C."/>
            <person name="Gomes R."/>
            <person name="De Souza E.M."/>
            <person name="Pedrosa F.O."/>
            <person name="Steffens M.B."/>
            <person name="Bombassaro A."/>
            <person name="Tadra-Sfeir M.Z."/>
            <person name="Moreno L.F."/>
            <person name="Najafzadeh M.J."/>
            <person name="Felipe M.S."/>
            <person name="Teixeira M."/>
            <person name="Sun J."/>
            <person name="Xi L."/>
            <person name="Castro M.A."/>
            <person name="Vicente V.A."/>
        </authorList>
    </citation>
    <scope>NUCLEOTIDE SEQUENCE [LARGE SCALE GENOMIC DNA]</scope>
    <source>
        <strain evidence="10 11">CBS 269.64</strain>
    </source>
</reference>
<evidence type="ECO:0000256" key="6">
    <source>
        <dbReference type="ARBA" id="ARBA00023136"/>
    </source>
</evidence>
<comment type="subcellular location">
    <subcellularLocation>
        <location evidence="1">Membrane</location>
        <topology evidence="1">Multi-pass membrane protein</topology>
    </subcellularLocation>
</comment>
<feature type="transmembrane region" description="Helical" evidence="8">
    <location>
        <begin position="416"/>
        <end position="435"/>
    </location>
</feature>
<dbReference type="InterPro" id="IPR032805">
    <property type="entry name" value="Wax_synthase_dom"/>
</dbReference>
<feature type="transmembrane region" description="Helical" evidence="8">
    <location>
        <begin position="61"/>
        <end position="78"/>
    </location>
</feature>
<dbReference type="OrthoDB" id="2796277at2759"/>
<comment type="caution">
    <text evidence="10">The sequence shown here is derived from an EMBL/GenBank/DDBJ whole genome shotgun (WGS) entry which is preliminary data.</text>
</comment>
<dbReference type="InterPro" id="IPR044851">
    <property type="entry name" value="Wax_synthase"/>
</dbReference>
<dbReference type="RefSeq" id="XP_022495683.1">
    <property type="nucleotide sequence ID" value="XM_022648326.1"/>
</dbReference>
<dbReference type="PANTHER" id="PTHR31595">
    <property type="entry name" value="LONG-CHAIN-ALCOHOL O-FATTY-ACYLTRANSFERASE 3-RELATED"/>
    <property type="match status" value="1"/>
</dbReference>
<evidence type="ECO:0000256" key="2">
    <source>
        <dbReference type="ARBA" id="ARBA00007282"/>
    </source>
</evidence>
<evidence type="ECO:0000259" key="9">
    <source>
        <dbReference type="Pfam" id="PF13813"/>
    </source>
</evidence>
<evidence type="ECO:0000313" key="10">
    <source>
        <dbReference type="EMBL" id="OAL26494.1"/>
    </source>
</evidence>
<dbReference type="PANTHER" id="PTHR31595:SF67">
    <property type="entry name" value="WAX SYNTHASE DOMAIN-CONTAINING PROTEIN"/>
    <property type="match status" value="1"/>
</dbReference>
<comment type="similarity">
    <text evidence="2">Belongs to the wax synthase family.</text>
</comment>
<keyword evidence="11" id="KW-1185">Reference proteome</keyword>
<proteinExistence type="inferred from homology"/>
<keyword evidence="6 8" id="KW-0472">Membrane</keyword>
<dbReference type="GO" id="GO:0016020">
    <property type="term" value="C:membrane"/>
    <property type="evidence" value="ECO:0007669"/>
    <property type="project" value="UniProtKB-SubCell"/>
</dbReference>
<gene>
    <name evidence="10" type="ORF">AYO20_10063</name>
</gene>
<keyword evidence="3" id="KW-0808">Transferase</keyword>
<dbReference type="Pfam" id="PF13813">
    <property type="entry name" value="MBOAT_2"/>
    <property type="match status" value="1"/>
</dbReference>
<evidence type="ECO:0000256" key="4">
    <source>
        <dbReference type="ARBA" id="ARBA00022692"/>
    </source>
</evidence>